<feature type="chain" id="PRO_5032657226" description="Beta-mannosidase B" evidence="17">
    <location>
        <begin position="21"/>
        <end position="896"/>
    </location>
</feature>
<evidence type="ECO:0000256" key="6">
    <source>
        <dbReference type="ARBA" id="ARBA00012754"/>
    </source>
</evidence>
<dbReference type="AlphaFoldDB" id="A0A834I2Y6"/>
<dbReference type="SUPFAM" id="SSF49785">
    <property type="entry name" value="Galactose-binding domain-like"/>
    <property type="match status" value="1"/>
</dbReference>
<protein>
    <recommendedName>
        <fullName evidence="15">Beta-mannosidase B</fullName>
        <ecNumber evidence="6">3.2.1.25</ecNumber>
    </recommendedName>
    <alternativeName>
        <fullName evidence="13">Mannanase</fullName>
    </alternativeName>
    <alternativeName>
        <fullName evidence="16">Mannanase B</fullName>
    </alternativeName>
</protein>
<comment type="subcellular location">
    <subcellularLocation>
        <location evidence="2">Lysosome</location>
    </subcellularLocation>
    <subcellularLocation>
        <location evidence="3">Secreted</location>
    </subcellularLocation>
</comment>
<feature type="domain" description="Beta-mannosidase Ig-fold" evidence="19">
    <location>
        <begin position="819"/>
        <end position="892"/>
    </location>
</feature>
<name>A0A834I2Y6_RHYFE</name>
<dbReference type="Pfam" id="PF00703">
    <property type="entry name" value="Glyco_hydro_2"/>
    <property type="match status" value="1"/>
</dbReference>
<dbReference type="InterPro" id="IPR041625">
    <property type="entry name" value="Beta-mannosidase_Ig"/>
</dbReference>
<dbReference type="Gene3D" id="2.60.120.260">
    <property type="entry name" value="Galactose-binding domain-like"/>
    <property type="match status" value="1"/>
</dbReference>
<dbReference type="InterPro" id="IPR050887">
    <property type="entry name" value="Beta-mannosidase_GH2"/>
</dbReference>
<dbReference type="InterPro" id="IPR054593">
    <property type="entry name" value="Beta-mannosidase-like_N2"/>
</dbReference>
<comment type="pathway">
    <text evidence="4">Glycan metabolism; N-glycan degradation.</text>
</comment>
<dbReference type="InterPro" id="IPR013783">
    <property type="entry name" value="Ig-like_fold"/>
</dbReference>
<evidence type="ECO:0000313" key="23">
    <source>
        <dbReference type="Proteomes" id="UP000625711"/>
    </source>
</evidence>
<dbReference type="GO" id="GO:0005975">
    <property type="term" value="P:carbohydrate metabolic process"/>
    <property type="evidence" value="ECO:0007669"/>
    <property type="project" value="InterPro"/>
</dbReference>
<dbReference type="GO" id="GO:0005764">
    <property type="term" value="C:lysosome"/>
    <property type="evidence" value="ECO:0007669"/>
    <property type="project" value="UniProtKB-SubCell"/>
</dbReference>
<dbReference type="OrthoDB" id="2866996at2759"/>
<evidence type="ECO:0000256" key="13">
    <source>
        <dbReference type="ARBA" id="ARBA00033445"/>
    </source>
</evidence>
<evidence type="ECO:0000256" key="8">
    <source>
        <dbReference type="ARBA" id="ARBA00022729"/>
    </source>
</evidence>
<dbReference type="Pfam" id="PF22666">
    <property type="entry name" value="Glyco_hydro_2_N2"/>
    <property type="match status" value="1"/>
</dbReference>
<evidence type="ECO:0000256" key="1">
    <source>
        <dbReference type="ARBA" id="ARBA00000829"/>
    </source>
</evidence>
<keyword evidence="9" id="KW-0378">Hydrolase</keyword>
<dbReference type="EC" id="3.2.1.25" evidence="6"/>
<keyword evidence="23" id="KW-1185">Reference proteome</keyword>
<dbReference type="SUPFAM" id="SSF51445">
    <property type="entry name" value="(Trans)glycosidases"/>
    <property type="match status" value="1"/>
</dbReference>
<dbReference type="InterPro" id="IPR017853">
    <property type="entry name" value="GH"/>
</dbReference>
<accession>A0A834I2Y6</accession>
<dbReference type="Pfam" id="PF17753">
    <property type="entry name" value="Ig_mannosidase"/>
    <property type="match status" value="1"/>
</dbReference>
<dbReference type="FunFam" id="2.60.120.260:FF:000060">
    <property type="entry name" value="Probable beta-mannosidase"/>
    <property type="match status" value="1"/>
</dbReference>
<feature type="domain" description="Mannosidase Ig/CBM-like" evidence="20">
    <location>
        <begin position="710"/>
        <end position="809"/>
    </location>
</feature>
<evidence type="ECO:0000256" key="16">
    <source>
        <dbReference type="ARBA" id="ARBA00041614"/>
    </source>
</evidence>
<evidence type="ECO:0000256" key="3">
    <source>
        <dbReference type="ARBA" id="ARBA00004613"/>
    </source>
</evidence>
<comment type="similarity">
    <text evidence="14">Belongs to the glycosyl hydrolase 2 family. Beta-mannosidase B subfamily.</text>
</comment>
<feature type="domain" description="Beta-mannosidase-like galactose-binding" evidence="21">
    <location>
        <begin position="30"/>
        <end position="206"/>
    </location>
</feature>
<keyword evidence="8 17" id="KW-0732">Signal</keyword>
<dbReference type="GO" id="GO:0006516">
    <property type="term" value="P:glycoprotein catabolic process"/>
    <property type="evidence" value="ECO:0007669"/>
    <property type="project" value="TreeGrafter"/>
</dbReference>
<dbReference type="Gene3D" id="3.20.20.80">
    <property type="entry name" value="Glycosidases"/>
    <property type="match status" value="1"/>
</dbReference>
<feature type="signal peptide" evidence="17">
    <location>
        <begin position="1"/>
        <end position="20"/>
    </location>
</feature>
<evidence type="ECO:0000259" key="20">
    <source>
        <dbReference type="Pfam" id="PF17786"/>
    </source>
</evidence>
<dbReference type="Proteomes" id="UP000625711">
    <property type="component" value="Unassembled WGS sequence"/>
</dbReference>
<evidence type="ECO:0000259" key="21">
    <source>
        <dbReference type="Pfam" id="PF22666"/>
    </source>
</evidence>
<evidence type="ECO:0000256" key="5">
    <source>
        <dbReference type="ARBA" id="ARBA00011738"/>
    </source>
</evidence>
<dbReference type="PANTHER" id="PTHR43730:SF1">
    <property type="entry name" value="BETA-MANNOSIDASE"/>
    <property type="match status" value="1"/>
</dbReference>
<feature type="domain" description="Glycoside hydrolase family 2 immunoglobulin-like beta-sandwich" evidence="18">
    <location>
        <begin position="226"/>
        <end position="332"/>
    </location>
</feature>
<evidence type="ECO:0000256" key="10">
    <source>
        <dbReference type="ARBA" id="ARBA00023180"/>
    </source>
</evidence>
<evidence type="ECO:0000259" key="19">
    <source>
        <dbReference type="Pfam" id="PF17753"/>
    </source>
</evidence>
<evidence type="ECO:0000313" key="22">
    <source>
        <dbReference type="EMBL" id="KAF7271446.1"/>
    </source>
</evidence>
<comment type="subunit">
    <text evidence="5">Homodimer.</text>
</comment>
<evidence type="ECO:0000259" key="18">
    <source>
        <dbReference type="Pfam" id="PF00703"/>
    </source>
</evidence>
<dbReference type="SUPFAM" id="SSF49303">
    <property type="entry name" value="beta-Galactosidase/glucuronidase domain"/>
    <property type="match status" value="2"/>
</dbReference>
<dbReference type="FunFam" id="2.60.40.10:FF:000650">
    <property type="entry name" value="Mannosidase beta"/>
    <property type="match status" value="1"/>
</dbReference>
<dbReference type="InterPro" id="IPR036156">
    <property type="entry name" value="Beta-gal/glucu_dom_sf"/>
</dbReference>
<dbReference type="InterPro" id="IPR006102">
    <property type="entry name" value="Ig-like_GH2"/>
</dbReference>
<dbReference type="GO" id="GO:0004567">
    <property type="term" value="F:beta-mannosidase activity"/>
    <property type="evidence" value="ECO:0007669"/>
    <property type="project" value="UniProtKB-EC"/>
</dbReference>
<evidence type="ECO:0000256" key="7">
    <source>
        <dbReference type="ARBA" id="ARBA00022525"/>
    </source>
</evidence>
<evidence type="ECO:0000256" key="12">
    <source>
        <dbReference type="ARBA" id="ARBA00023295"/>
    </source>
</evidence>
<comment type="caution">
    <text evidence="22">The sequence shown here is derived from an EMBL/GenBank/DDBJ whole genome shotgun (WGS) entry which is preliminary data.</text>
</comment>
<comment type="catalytic activity">
    <reaction evidence="1">
        <text>Hydrolysis of terminal, non-reducing beta-D-mannose residues in beta-D-mannosides.</text>
        <dbReference type="EC" id="3.2.1.25"/>
    </reaction>
</comment>
<sequence>MASLWVLMALAASLSSSVRCVQIYSLDGQWEAYETNVGYKFEANVPGGAYTDLMNVGIIQDVFFGYNDNSSRWVGYNNWSYTKIFDVTSAQLGHNQVNLVFEGLDTFAEIIVNDVSVGTASNMFVRHIFDVREVLQAGTNNITVFFENPVEVGQRLYNEQVQQYRIPPECPDEAYRGECHVNMLRKMQASFSWDWGPAFPSVGIWKSVYLELYDLSAIRYVLTDVVEKDENTWSLKINTYFAGNDENIVRGTLNYSLTVEDGTIAESTLFAAKADQYGEITFDMTSLDVPKDKVKLWWPNEYGSQPLYELVVRYGSVQEDTVDEKRVKIGFRTVELVQDDLDNGATFYLKVNGVPIFAKGSNEIPINILPELGQDKKTIRNLMESSRDVHMNMLRVWGGGVYESDYFYEVADELGIMIWQDFMFACALYPVGEDYLESVKAEVNHNVKRIYSHPSIVVYSGNNENEGALVDSWYNTNDNYDLYKRDYVKLYIDTIKTEFDRITDGRGIFVSSSPSNGKETETEGWVSKTPGSSIYGDVHYYNYVLDPWSSTTYPVPRFCSEYGYQSLPFEATWRTATNDSADLDINSAFMDYRQHHPQGNDQMQDLILQKLNIPSKDSQFYTSAFIYLSQVLYSQAIRVETEHYRRYRSYLNDAGEGYTMGALYWQLNDVWVAPTWSSIDYTGRWKMLHYLARDMFSPIIVTAHIGYNRNLQLYTVNDELESVQATLVSKVFKYDSADFKPISETRTDLTLNAAASQLIEEFNIDDHLTSLNCGDQGSADQNCFYHFVLEKDGDVFSPQNYLFPGKLKDSNLPLSTVKATSISEAGTNTFDIVISSDNIAIFVWLDVDQIQGRFSHNGFLLVESSKTVSFSSEQSITLQELQEALTVTHLKDPRWL</sequence>
<proteinExistence type="inferred from homology"/>
<reference evidence="22" key="1">
    <citation type="submission" date="2020-08" db="EMBL/GenBank/DDBJ databases">
        <title>Genome sequencing and assembly of the red palm weevil Rhynchophorus ferrugineus.</title>
        <authorList>
            <person name="Dias G.B."/>
            <person name="Bergman C.M."/>
            <person name="Manee M."/>
        </authorList>
    </citation>
    <scope>NUCLEOTIDE SEQUENCE</scope>
    <source>
        <strain evidence="22">AA-2017</strain>
        <tissue evidence="22">Whole larva</tissue>
    </source>
</reference>
<dbReference type="EMBL" id="JAACXV010013962">
    <property type="protein sequence ID" value="KAF7271446.1"/>
    <property type="molecule type" value="Genomic_DNA"/>
</dbReference>
<dbReference type="FunFam" id="3.20.20.80:FF:000035">
    <property type="entry name" value="Mannosidase beta"/>
    <property type="match status" value="1"/>
</dbReference>
<evidence type="ECO:0000256" key="11">
    <source>
        <dbReference type="ARBA" id="ARBA00023228"/>
    </source>
</evidence>
<evidence type="ECO:0000256" key="4">
    <source>
        <dbReference type="ARBA" id="ARBA00004740"/>
    </source>
</evidence>
<dbReference type="Gene3D" id="2.60.40.10">
    <property type="entry name" value="Immunoglobulins"/>
    <property type="match status" value="3"/>
</dbReference>
<dbReference type="InterPro" id="IPR041447">
    <property type="entry name" value="Mannosidase_ig"/>
</dbReference>
<gene>
    <name evidence="22" type="ORF">GWI33_015668</name>
</gene>
<dbReference type="GO" id="GO:0005576">
    <property type="term" value="C:extracellular region"/>
    <property type="evidence" value="ECO:0007669"/>
    <property type="project" value="UniProtKB-SubCell"/>
</dbReference>
<dbReference type="Pfam" id="PF17786">
    <property type="entry name" value="Mannosidase_ig"/>
    <property type="match status" value="1"/>
</dbReference>
<evidence type="ECO:0000256" key="14">
    <source>
        <dbReference type="ARBA" id="ARBA00038429"/>
    </source>
</evidence>
<keyword evidence="12" id="KW-0326">Glycosidase</keyword>
<keyword evidence="7" id="KW-0964">Secreted</keyword>
<keyword evidence="11" id="KW-0458">Lysosome</keyword>
<evidence type="ECO:0000256" key="9">
    <source>
        <dbReference type="ARBA" id="ARBA00022801"/>
    </source>
</evidence>
<dbReference type="PANTHER" id="PTHR43730">
    <property type="entry name" value="BETA-MANNOSIDASE"/>
    <property type="match status" value="1"/>
</dbReference>
<evidence type="ECO:0000256" key="15">
    <source>
        <dbReference type="ARBA" id="ARBA00041069"/>
    </source>
</evidence>
<evidence type="ECO:0000256" key="17">
    <source>
        <dbReference type="SAM" id="SignalP"/>
    </source>
</evidence>
<organism evidence="22 23">
    <name type="scientific">Rhynchophorus ferrugineus</name>
    <name type="common">Red palm weevil</name>
    <name type="synonym">Curculio ferrugineus</name>
    <dbReference type="NCBI Taxonomy" id="354439"/>
    <lineage>
        <taxon>Eukaryota</taxon>
        <taxon>Metazoa</taxon>
        <taxon>Ecdysozoa</taxon>
        <taxon>Arthropoda</taxon>
        <taxon>Hexapoda</taxon>
        <taxon>Insecta</taxon>
        <taxon>Pterygota</taxon>
        <taxon>Neoptera</taxon>
        <taxon>Endopterygota</taxon>
        <taxon>Coleoptera</taxon>
        <taxon>Polyphaga</taxon>
        <taxon>Cucujiformia</taxon>
        <taxon>Curculionidae</taxon>
        <taxon>Dryophthorinae</taxon>
        <taxon>Rhynchophorus</taxon>
    </lineage>
</organism>
<dbReference type="InterPro" id="IPR008979">
    <property type="entry name" value="Galactose-bd-like_sf"/>
</dbReference>
<keyword evidence="10" id="KW-0325">Glycoprotein</keyword>
<evidence type="ECO:0000256" key="2">
    <source>
        <dbReference type="ARBA" id="ARBA00004371"/>
    </source>
</evidence>